<accession>A0A2T5P7G8</accession>
<dbReference type="AlphaFoldDB" id="A0A2T5P7G8"/>
<keyword evidence="2" id="KW-1185">Reference proteome</keyword>
<gene>
    <name evidence="1" type="ORF">DBO85_15440</name>
</gene>
<dbReference type="RefSeq" id="WP_108108142.1">
    <property type="nucleotide sequence ID" value="NZ_QASN01000020.1"/>
</dbReference>
<evidence type="ECO:0000313" key="2">
    <source>
        <dbReference type="Proteomes" id="UP000244064"/>
    </source>
</evidence>
<reference evidence="1 2" key="1">
    <citation type="submission" date="2018-04" db="EMBL/GenBank/DDBJ databases">
        <title>Pseudomonas sp. nov., isolated from mangrove soil.</title>
        <authorList>
            <person name="Chen C."/>
        </authorList>
    </citation>
    <scope>NUCLEOTIDE SEQUENCE [LARGE SCALE GENOMIC DNA]</scope>
    <source>
        <strain evidence="1 2">TC-11</strain>
    </source>
</reference>
<evidence type="ECO:0000313" key="1">
    <source>
        <dbReference type="EMBL" id="PTU73699.1"/>
    </source>
</evidence>
<dbReference type="OrthoDB" id="7018252at2"/>
<comment type="caution">
    <text evidence="1">The sequence shown here is derived from an EMBL/GenBank/DDBJ whole genome shotgun (WGS) entry which is preliminary data.</text>
</comment>
<organism evidence="1 2">
    <name type="scientific">Pseudomonas mangrovi</name>
    <dbReference type="NCBI Taxonomy" id="2161748"/>
    <lineage>
        <taxon>Bacteria</taxon>
        <taxon>Pseudomonadati</taxon>
        <taxon>Pseudomonadota</taxon>
        <taxon>Gammaproteobacteria</taxon>
        <taxon>Pseudomonadales</taxon>
        <taxon>Pseudomonadaceae</taxon>
        <taxon>Pseudomonas</taxon>
    </lineage>
</organism>
<name>A0A2T5P7G8_9PSED</name>
<dbReference type="Proteomes" id="UP000244064">
    <property type="component" value="Unassembled WGS sequence"/>
</dbReference>
<proteinExistence type="predicted"/>
<sequence>MSAYNWDLIERLLHEVQASAGGNFAPRAIAEELATHLEQAGESVGSHDHFKQCAADYEAVLLKGGFIEPRPEEQGGNGENYVLTERGAQLLNLIESAAPGSEGPRALLDEKGMAALVPEVFDALAQELARAPSVP</sequence>
<protein>
    <submittedName>
        <fullName evidence="1">Transcriptional regulator</fullName>
    </submittedName>
</protein>
<dbReference type="EMBL" id="QASN01000020">
    <property type="protein sequence ID" value="PTU73699.1"/>
    <property type="molecule type" value="Genomic_DNA"/>
</dbReference>